<dbReference type="Pfam" id="PF04820">
    <property type="entry name" value="Trp_halogenase"/>
    <property type="match status" value="1"/>
</dbReference>
<reference evidence="1 3" key="1">
    <citation type="submission" date="2017-05" db="EMBL/GenBank/DDBJ databases">
        <authorList>
            <person name="Blom J."/>
        </authorList>
    </citation>
    <scope>NUCLEOTIDE SEQUENCE [LARGE SCALE GENOMIC DNA]</scope>
    <source>
        <strain evidence="1">PD885</strain>
    </source>
</reference>
<evidence type="ECO:0000313" key="3">
    <source>
        <dbReference type="Proteomes" id="UP000195877"/>
    </source>
</evidence>
<evidence type="ECO:0000313" key="4">
    <source>
        <dbReference type="Proteomes" id="UP000195953"/>
    </source>
</evidence>
<dbReference type="Proteomes" id="UP000195877">
    <property type="component" value="Chromosome 1"/>
</dbReference>
<protein>
    <submittedName>
        <fullName evidence="2">Tryptophan halogenase</fullName>
    </submittedName>
</protein>
<sequence length="84" mass="9450">MFHQANELFAENSWVQVMLGQGIMPRHHHPVADLMGDAELRHFLENIRTRVEAALLRLPAHADFLRRYCPARVPADAAIAPLAG</sequence>
<evidence type="ECO:0000313" key="1">
    <source>
        <dbReference type="EMBL" id="SMR01108.1"/>
    </source>
</evidence>
<dbReference type="EMBL" id="LT853885">
    <property type="protein sequence ID" value="SMR01451.1"/>
    <property type="molecule type" value="Genomic_DNA"/>
</dbReference>
<proteinExistence type="predicted"/>
<gene>
    <name evidence="2" type="primary">prnA_2</name>
    <name evidence="2" type="ORF">PD5205_00129</name>
    <name evidence="1" type="ORF">PD885_03889</name>
</gene>
<dbReference type="AlphaFoldDB" id="A0A1Y6HC72"/>
<name>A0A1Y6HC72_9XANT</name>
<reference evidence="2 4" key="2">
    <citation type="submission" date="2017-05" db="EMBL/GenBank/DDBJ databases">
        <authorList>
            <person name="Song R."/>
            <person name="Chenine A.L."/>
            <person name="Ruprecht R.M."/>
        </authorList>
    </citation>
    <scope>NUCLEOTIDE SEQUENCE [LARGE SCALE GENOMIC DNA]</scope>
    <source>
        <strain evidence="2">PD5205</strain>
    </source>
</reference>
<dbReference type="InterPro" id="IPR006905">
    <property type="entry name" value="Flavin_halogenase"/>
</dbReference>
<dbReference type="GO" id="GO:0004497">
    <property type="term" value="F:monooxygenase activity"/>
    <property type="evidence" value="ECO:0007669"/>
    <property type="project" value="InterPro"/>
</dbReference>
<evidence type="ECO:0000313" key="2">
    <source>
        <dbReference type="EMBL" id="SMR01451.1"/>
    </source>
</evidence>
<accession>A0A1Y6HC72</accession>
<keyword evidence="3" id="KW-1185">Reference proteome</keyword>
<dbReference type="EMBL" id="LT853882">
    <property type="protein sequence ID" value="SMR01108.1"/>
    <property type="molecule type" value="Genomic_DNA"/>
</dbReference>
<dbReference type="Proteomes" id="UP000195953">
    <property type="component" value="Chromosome 1"/>
</dbReference>
<dbReference type="Gene3D" id="3.50.50.60">
    <property type="entry name" value="FAD/NAD(P)-binding domain"/>
    <property type="match status" value="1"/>
</dbReference>
<organism evidence="2 4">
    <name type="scientific">Xanthomonas fragariae</name>
    <dbReference type="NCBI Taxonomy" id="48664"/>
    <lineage>
        <taxon>Bacteria</taxon>
        <taxon>Pseudomonadati</taxon>
        <taxon>Pseudomonadota</taxon>
        <taxon>Gammaproteobacteria</taxon>
        <taxon>Lysobacterales</taxon>
        <taxon>Lysobacteraceae</taxon>
        <taxon>Xanthomonas</taxon>
    </lineage>
</organism>
<dbReference type="InterPro" id="IPR036188">
    <property type="entry name" value="FAD/NAD-bd_sf"/>
</dbReference>